<accession>A0A3B0CAZ8</accession>
<sequence>MKRRKFIVIAGIGTVAAGGLAYQIHSNYQSDKYEQRVADTWRHTNTVSLSSDKVMEELVRYGTLAANSHNTQPWLFKIGNQRITILPDFKRRCLAVDPDDHHLYASLGCAAENIAHAAIALGLFANITVNDKAEEVIRIDFDQIPSVKSELFQAIPRRQCTRVAYNGKKVSSHKLKILEATSGYDGISTRIFTSENDMETILEYVVAGNTNQMQDHAFVKELKDWLRFNPATAMKYGDGLFTATSGNPTFPDWLGSRLFDLAFTEKIENEKYRDQLRTAAGVIAFISEKDDIEHWINAGRSYQRFALQATALRLQHSFVNQAVEVPEVRKQLANYLNIGERRTDLLVRFGYGPRLPKSVRRPLDQVII</sequence>
<dbReference type="NCBIfam" id="NF047509">
    <property type="entry name" value="Rv3131_FMN_oxido"/>
    <property type="match status" value="1"/>
</dbReference>
<dbReference type="OrthoDB" id="5149792at2"/>
<comment type="caution">
    <text evidence="1">The sequence shown here is derived from an EMBL/GenBank/DDBJ whole genome shotgun (WGS) entry which is preliminary data.</text>
</comment>
<name>A0A3B0CAZ8_9FLAO</name>
<organism evidence="1 2">
    <name type="scientific">Ulvibacterium marinum</name>
    <dbReference type="NCBI Taxonomy" id="2419782"/>
    <lineage>
        <taxon>Bacteria</taxon>
        <taxon>Pseudomonadati</taxon>
        <taxon>Bacteroidota</taxon>
        <taxon>Flavobacteriia</taxon>
        <taxon>Flavobacteriales</taxon>
        <taxon>Flavobacteriaceae</taxon>
        <taxon>Ulvibacterium</taxon>
    </lineage>
</organism>
<reference evidence="1 2" key="1">
    <citation type="submission" date="2018-10" db="EMBL/GenBank/DDBJ databases">
        <title>Ulvibacterium marinum gen. nov., sp. nov., a novel marine bacterium of the family Flavobacteriaceae, isolated from a culture of the green alga Ulva prolifera.</title>
        <authorList>
            <person name="Zhang Z."/>
        </authorList>
    </citation>
    <scope>NUCLEOTIDE SEQUENCE [LARGE SCALE GENOMIC DNA]</scope>
    <source>
        <strain evidence="1 2">CCMM003</strain>
    </source>
</reference>
<dbReference type="GO" id="GO:0016491">
    <property type="term" value="F:oxidoreductase activity"/>
    <property type="evidence" value="ECO:0007669"/>
    <property type="project" value="InterPro"/>
</dbReference>
<evidence type="ECO:0000313" key="2">
    <source>
        <dbReference type="Proteomes" id="UP000276603"/>
    </source>
</evidence>
<keyword evidence="2" id="KW-1185">Reference proteome</keyword>
<dbReference type="Proteomes" id="UP000276603">
    <property type="component" value="Unassembled WGS sequence"/>
</dbReference>
<dbReference type="Gene3D" id="3.40.109.10">
    <property type="entry name" value="NADH Oxidase"/>
    <property type="match status" value="1"/>
</dbReference>
<dbReference type="EMBL" id="RBCJ01000002">
    <property type="protein sequence ID" value="RKN81189.1"/>
    <property type="molecule type" value="Genomic_DNA"/>
</dbReference>
<dbReference type="RefSeq" id="WP_120711346.1">
    <property type="nucleotide sequence ID" value="NZ_RBCJ01000002.1"/>
</dbReference>
<dbReference type="InterPro" id="IPR000415">
    <property type="entry name" value="Nitroreductase-like"/>
</dbReference>
<gene>
    <name evidence="1" type="ORF">D7Z94_09615</name>
</gene>
<evidence type="ECO:0000313" key="1">
    <source>
        <dbReference type="EMBL" id="RKN81189.1"/>
    </source>
</evidence>
<dbReference type="SUPFAM" id="SSF55469">
    <property type="entry name" value="FMN-dependent nitroreductase-like"/>
    <property type="match status" value="2"/>
</dbReference>
<proteinExistence type="predicted"/>
<protein>
    <submittedName>
        <fullName evidence="1">Tat pathway signal protein</fullName>
    </submittedName>
</protein>
<dbReference type="AlphaFoldDB" id="A0A3B0CAZ8"/>